<keyword evidence="3" id="KW-1185">Reference proteome</keyword>
<feature type="transmembrane region" description="Helical" evidence="1">
    <location>
        <begin position="146"/>
        <end position="167"/>
    </location>
</feature>
<dbReference type="AlphaFoldDB" id="A0A4S4FPU7"/>
<organism evidence="2 3">
    <name type="scientific">Naasia lichenicola</name>
    <dbReference type="NCBI Taxonomy" id="2565933"/>
    <lineage>
        <taxon>Bacteria</taxon>
        <taxon>Bacillati</taxon>
        <taxon>Actinomycetota</taxon>
        <taxon>Actinomycetes</taxon>
        <taxon>Micrococcales</taxon>
        <taxon>Microbacteriaceae</taxon>
        <taxon>Naasia</taxon>
    </lineage>
</organism>
<dbReference type="OrthoDB" id="4476615at2"/>
<reference evidence="2 3" key="1">
    <citation type="submission" date="2019-04" db="EMBL/GenBank/DDBJ databases">
        <authorList>
            <person name="Jiang L."/>
        </authorList>
    </citation>
    <scope>NUCLEOTIDE SEQUENCE [LARGE SCALE GENOMIC DNA]</scope>
    <source>
        <strain evidence="2 3">YIM 131853</strain>
    </source>
</reference>
<evidence type="ECO:0000313" key="3">
    <source>
        <dbReference type="Proteomes" id="UP000309133"/>
    </source>
</evidence>
<dbReference type="Proteomes" id="UP000309133">
    <property type="component" value="Unassembled WGS sequence"/>
</dbReference>
<dbReference type="EMBL" id="SSSM01000002">
    <property type="protein sequence ID" value="THG32344.1"/>
    <property type="molecule type" value="Genomic_DNA"/>
</dbReference>
<dbReference type="Pfam" id="PF07087">
    <property type="entry name" value="DUF1353"/>
    <property type="match status" value="1"/>
</dbReference>
<proteinExistence type="predicted"/>
<protein>
    <submittedName>
        <fullName evidence="2">DUF1353 domain-containing protein</fullName>
    </submittedName>
</protein>
<sequence length="264" mass="29015">MPFARMDGGRLDRIHLSQRAPGTFQLLEPFSYLEPGRPEEERIVIRAHDESQPAKGANASDLASIPPFLWGLISNHGRHTASALMHDQLWWECLDPDRRLWIERRREADRVFRVSLREGNSSAVRSAILWSAVSIERFWGPRRWQAIAMAVQIVLGVGAIYLGIAALLGLGDLPLMLATLVAAPALLALPWRRDAAPIEILTHLGILFLPIAVVAIVGQFALAGLEVAGWALGGRKGPAPRRGPVGLTRPVKVRARNRVRAAGD</sequence>
<feature type="transmembrane region" description="Helical" evidence="1">
    <location>
        <begin position="203"/>
        <end position="222"/>
    </location>
</feature>
<evidence type="ECO:0000256" key="1">
    <source>
        <dbReference type="SAM" id="Phobius"/>
    </source>
</evidence>
<keyword evidence="1" id="KW-0472">Membrane</keyword>
<dbReference type="InterPro" id="IPR010767">
    <property type="entry name" value="Phage_CGC-2007_Cje0229"/>
</dbReference>
<dbReference type="RefSeq" id="WP_136426509.1">
    <property type="nucleotide sequence ID" value="NZ_SSSM01000002.1"/>
</dbReference>
<name>A0A4S4FPU7_9MICO</name>
<accession>A0A4S4FPU7</accession>
<evidence type="ECO:0000313" key="2">
    <source>
        <dbReference type="EMBL" id="THG32344.1"/>
    </source>
</evidence>
<comment type="caution">
    <text evidence="2">The sequence shown here is derived from an EMBL/GenBank/DDBJ whole genome shotgun (WGS) entry which is preliminary data.</text>
</comment>
<gene>
    <name evidence="2" type="ORF">E6C64_04815</name>
</gene>
<keyword evidence="1" id="KW-0812">Transmembrane</keyword>
<keyword evidence="1" id="KW-1133">Transmembrane helix</keyword>
<feature type="transmembrane region" description="Helical" evidence="1">
    <location>
        <begin position="173"/>
        <end position="191"/>
    </location>
</feature>